<dbReference type="PRINTS" id="PR00081">
    <property type="entry name" value="GDHRDH"/>
</dbReference>
<dbReference type="InterPro" id="IPR002347">
    <property type="entry name" value="SDR_fam"/>
</dbReference>
<dbReference type="PROSITE" id="PS00061">
    <property type="entry name" value="ADH_SHORT"/>
    <property type="match status" value="1"/>
</dbReference>
<dbReference type="PANTHER" id="PTHR44196:SF1">
    <property type="entry name" value="DEHYDROGENASE_REDUCTASE SDR FAMILY MEMBER 7B"/>
    <property type="match status" value="1"/>
</dbReference>
<gene>
    <name evidence="5" type="ORF">A9C11_06210</name>
</gene>
<accession>A0A1A9KLH8</accession>
<dbReference type="InterPro" id="IPR057326">
    <property type="entry name" value="KR_dom"/>
</dbReference>
<dbReference type="EMBL" id="CP015878">
    <property type="protein sequence ID" value="ANI18368.1"/>
    <property type="molecule type" value="Genomic_DNA"/>
</dbReference>
<dbReference type="AlphaFoldDB" id="A0A1A9KLH8"/>
<dbReference type="InterPro" id="IPR020904">
    <property type="entry name" value="Sc_DH/Rdtase_CS"/>
</dbReference>
<dbReference type="SMART" id="SM00822">
    <property type="entry name" value="PKS_KR"/>
    <property type="match status" value="1"/>
</dbReference>
<dbReference type="SUPFAM" id="SSF51735">
    <property type="entry name" value="NAD(P)-binding Rossmann-fold domains"/>
    <property type="match status" value="1"/>
</dbReference>
<dbReference type="GO" id="GO:0016491">
    <property type="term" value="F:oxidoreductase activity"/>
    <property type="evidence" value="ECO:0007669"/>
    <property type="project" value="UniProtKB-KW"/>
</dbReference>
<reference evidence="5 6" key="1">
    <citation type="submission" date="2016-05" db="EMBL/GenBank/DDBJ databases">
        <title>Genome Sequence of Pseudomonas citronellolis Strain SJTE-3, an Estrogens and Persistent Organic Pollutants degradation strain.</title>
        <authorList>
            <person name="Liang R."/>
        </authorList>
    </citation>
    <scope>NUCLEOTIDE SEQUENCE [LARGE SCALE GENOMIC DNA]</scope>
    <source>
        <strain evidence="5 6">SJTE-3</strain>
    </source>
</reference>
<evidence type="ECO:0000259" key="4">
    <source>
        <dbReference type="SMART" id="SM00822"/>
    </source>
</evidence>
<dbReference type="RefSeq" id="WP_064584992.1">
    <property type="nucleotide sequence ID" value="NZ_CP015878.1"/>
</dbReference>
<feature type="domain" description="Ketoreductase" evidence="4">
    <location>
        <begin position="6"/>
        <end position="188"/>
    </location>
</feature>
<keyword evidence="2" id="KW-0560">Oxidoreductase</keyword>
<proteinExistence type="inferred from homology"/>
<evidence type="ECO:0000313" key="6">
    <source>
        <dbReference type="Proteomes" id="UP000077748"/>
    </source>
</evidence>
<dbReference type="PRINTS" id="PR00080">
    <property type="entry name" value="SDRFAMILY"/>
</dbReference>
<evidence type="ECO:0000256" key="1">
    <source>
        <dbReference type="ARBA" id="ARBA00006484"/>
    </source>
</evidence>
<dbReference type="Gene3D" id="3.40.50.720">
    <property type="entry name" value="NAD(P)-binding Rossmann-like Domain"/>
    <property type="match status" value="1"/>
</dbReference>
<evidence type="ECO:0000313" key="5">
    <source>
        <dbReference type="EMBL" id="ANI18368.1"/>
    </source>
</evidence>
<dbReference type="InterPro" id="IPR036291">
    <property type="entry name" value="NAD(P)-bd_dom_sf"/>
</dbReference>
<dbReference type="Proteomes" id="UP000077748">
    <property type="component" value="Chromosome"/>
</dbReference>
<comment type="similarity">
    <text evidence="1 3">Belongs to the short-chain dehydrogenases/reductases (SDR) family.</text>
</comment>
<dbReference type="GO" id="GO:0016020">
    <property type="term" value="C:membrane"/>
    <property type="evidence" value="ECO:0007669"/>
    <property type="project" value="TreeGrafter"/>
</dbReference>
<name>A0A1A9KLH8_9PSED</name>
<evidence type="ECO:0000256" key="3">
    <source>
        <dbReference type="RuleBase" id="RU000363"/>
    </source>
</evidence>
<evidence type="ECO:0000256" key="2">
    <source>
        <dbReference type="ARBA" id="ARBA00023002"/>
    </source>
</evidence>
<dbReference type="Pfam" id="PF00106">
    <property type="entry name" value="adh_short"/>
    <property type="match status" value="1"/>
</dbReference>
<sequence>MSFAAKVVWITGASSGIGEALALALLEQGAEVILSGRRVEALQALAGRALQRALVLPFESTDYERLPALVEQAWAWRGRIDLLVNNAGVSQRSLALDTGLAVYRQLMEVDYLAPVALTQALLPRLVEQRGGQLAVVSSVAGKVGAPLRTGYCGAKHAVVGYFEALRAEVEAAYGIGVSVILPGSVRTAIALNSLEGNGTQRGRSDTNIDNGIDPAVAAQTILAGLAARQHDIVVAEGMEKLALQLRQADPEKLFALTAQEGARLAQQREALGAGASIDPGDVSRLQG</sequence>
<dbReference type="PANTHER" id="PTHR44196">
    <property type="entry name" value="DEHYDROGENASE/REDUCTASE SDR FAMILY MEMBER 7B"/>
    <property type="match status" value="1"/>
</dbReference>
<organism evidence="5 6">
    <name type="scientific">Pseudomonas citronellolis</name>
    <dbReference type="NCBI Taxonomy" id="53408"/>
    <lineage>
        <taxon>Bacteria</taxon>
        <taxon>Pseudomonadati</taxon>
        <taxon>Pseudomonadota</taxon>
        <taxon>Gammaproteobacteria</taxon>
        <taxon>Pseudomonadales</taxon>
        <taxon>Pseudomonadaceae</taxon>
        <taxon>Pseudomonas</taxon>
    </lineage>
</organism>
<protein>
    <submittedName>
        <fullName evidence="5">Short-chain dehydrogenase</fullName>
    </submittedName>
</protein>